<sequence>MNIKLRSQSGKNYYATFATDDFKDTVKMILDCGLIYIKVTDKKGRKGLLKITEIESLIEEDDQ</sequence>
<comment type="caution">
    <text evidence="1">The sequence shown here is derived from an EMBL/GenBank/DDBJ whole genome shotgun (WGS) entry which is preliminary data.</text>
</comment>
<evidence type="ECO:0000313" key="1">
    <source>
        <dbReference type="EMBL" id="KKB26568.1"/>
    </source>
</evidence>
<reference evidence="1 2" key="1">
    <citation type="submission" date="2015-03" db="EMBL/GenBank/DDBJ databases">
        <title>Draft Genome Sequence of S. carnosus subsp. utilis LTH 7013, Isolated from South Tirolean Ham.</title>
        <authorList>
            <person name="Mueller A."/>
            <person name="Huptas C."/>
            <person name="Wenning M."/>
            <person name="Weiss A."/>
            <person name="Schmidt H."/>
        </authorList>
    </citation>
    <scope>NUCLEOTIDE SEQUENCE [LARGE SCALE GENOMIC DNA]</scope>
    <source>
        <strain evidence="1 2">LTH7013</strain>
    </source>
</reference>
<dbReference type="EMBL" id="LAIU01000001">
    <property type="protein sequence ID" value="KKB26568.1"/>
    <property type="molecule type" value="Genomic_DNA"/>
</dbReference>
<protein>
    <submittedName>
        <fullName evidence="1">Uncharacterized protein</fullName>
    </submittedName>
</protein>
<name>A0AAJ0JR98_STACA</name>
<evidence type="ECO:0000313" key="2">
    <source>
        <dbReference type="Proteomes" id="UP000033530"/>
    </source>
</evidence>
<organism evidence="1 2">
    <name type="scientific">Staphylococcus carnosus</name>
    <dbReference type="NCBI Taxonomy" id="1281"/>
    <lineage>
        <taxon>Bacteria</taxon>
        <taxon>Bacillati</taxon>
        <taxon>Bacillota</taxon>
        <taxon>Bacilli</taxon>
        <taxon>Bacillales</taxon>
        <taxon>Staphylococcaceae</taxon>
        <taxon>Staphylococcus</taxon>
    </lineage>
</organism>
<dbReference type="RefSeq" id="WP_046099514.1">
    <property type="nucleotide sequence ID" value="NZ_CP015552.1"/>
</dbReference>
<proteinExistence type="predicted"/>
<dbReference type="Proteomes" id="UP000033530">
    <property type="component" value="Unassembled WGS sequence"/>
</dbReference>
<gene>
    <name evidence="1" type="ORF">VV61_03520</name>
</gene>
<dbReference type="AlphaFoldDB" id="A0AAJ0JR98"/>
<accession>A0AAJ0JR98</accession>